<sequence>MIKIKLLSLVLIFILLCWISYKGPRNRLTNLNSLLDRRIDSSLAYRPIGYIDCTEFYGGFNNQLEQLWFLNILAQKTNRGLVEKPFKLIDKPGSPVADFSELVDHSKYYSNLPVIKESEYIDHCGPYRKRVDLPELNWHEADQLQYVIDLINNMPEHICINIGFVPSYDFFGSSSFKNWVPDFKKLVLPNFKFSKLIIDQADSFIKTNNLENTDYLSAQLRRGDYKEHCKRLFSFGADTWAFGMVYGDKFSDFDRSKWEEFEKHCYPSIPSFVNRITDFKSSKSSNVIKALVLTNANNDEIAELKNELSSNGLEFLRFEPKLELIPSNVKWTITHSLAVEMELARRGKYLIGNRHSTIFTNLIGTRLDENLDNNIFI</sequence>
<gene>
    <name evidence="2" type="ORF">CONCODRAFT_80488</name>
</gene>
<feature type="signal peptide" evidence="1">
    <location>
        <begin position="1"/>
        <end position="22"/>
    </location>
</feature>
<evidence type="ECO:0000313" key="2">
    <source>
        <dbReference type="EMBL" id="KXN66466.1"/>
    </source>
</evidence>
<feature type="chain" id="PRO_5007294115" evidence="1">
    <location>
        <begin position="23"/>
        <end position="377"/>
    </location>
</feature>
<dbReference type="Proteomes" id="UP000070444">
    <property type="component" value="Unassembled WGS sequence"/>
</dbReference>
<dbReference type="OrthoDB" id="2559662at2759"/>
<dbReference type="EMBL" id="KQ964722">
    <property type="protein sequence ID" value="KXN66466.1"/>
    <property type="molecule type" value="Genomic_DNA"/>
</dbReference>
<reference evidence="2 3" key="1">
    <citation type="journal article" date="2015" name="Genome Biol. Evol.">
        <title>Phylogenomic analyses indicate that early fungi evolved digesting cell walls of algal ancestors of land plants.</title>
        <authorList>
            <person name="Chang Y."/>
            <person name="Wang S."/>
            <person name="Sekimoto S."/>
            <person name="Aerts A.L."/>
            <person name="Choi C."/>
            <person name="Clum A."/>
            <person name="LaButti K.M."/>
            <person name="Lindquist E.A."/>
            <person name="Yee Ngan C."/>
            <person name="Ohm R.A."/>
            <person name="Salamov A.A."/>
            <person name="Grigoriev I.V."/>
            <person name="Spatafora J.W."/>
            <person name="Berbee M.L."/>
        </authorList>
    </citation>
    <scope>NUCLEOTIDE SEQUENCE [LARGE SCALE GENOMIC DNA]</scope>
    <source>
        <strain evidence="2 3">NRRL 28638</strain>
    </source>
</reference>
<dbReference type="Gene3D" id="3.40.50.11350">
    <property type="match status" value="1"/>
</dbReference>
<dbReference type="AlphaFoldDB" id="A0A137NUP1"/>
<keyword evidence="3" id="KW-1185">Reference proteome</keyword>
<accession>A0A137NUP1</accession>
<protein>
    <submittedName>
        <fullName evidence="2">Uncharacterized protein</fullName>
    </submittedName>
</protein>
<proteinExistence type="predicted"/>
<keyword evidence="1" id="KW-0732">Signal</keyword>
<name>A0A137NUP1_CONC2</name>
<evidence type="ECO:0000313" key="3">
    <source>
        <dbReference type="Proteomes" id="UP000070444"/>
    </source>
</evidence>
<evidence type="ECO:0000256" key="1">
    <source>
        <dbReference type="SAM" id="SignalP"/>
    </source>
</evidence>
<organism evidence="2 3">
    <name type="scientific">Conidiobolus coronatus (strain ATCC 28846 / CBS 209.66 / NRRL 28638)</name>
    <name type="common">Delacroixia coronata</name>
    <dbReference type="NCBI Taxonomy" id="796925"/>
    <lineage>
        <taxon>Eukaryota</taxon>
        <taxon>Fungi</taxon>
        <taxon>Fungi incertae sedis</taxon>
        <taxon>Zoopagomycota</taxon>
        <taxon>Entomophthoromycotina</taxon>
        <taxon>Entomophthoromycetes</taxon>
        <taxon>Entomophthorales</taxon>
        <taxon>Ancylistaceae</taxon>
        <taxon>Conidiobolus</taxon>
    </lineage>
</organism>